<keyword evidence="1" id="KW-1133">Transmembrane helix</keyword>
<keyword evidence="1" id="KW-0812">Transmembrane</keyword>
<evidence type="ECO:0000313" key="2">
    <source>
        <dbReference type="EMBL" id="RNA15356.1"/>
    </source>
</evidence>
<name>A0A3M7QVH9_BRAPC</name>
<reference evidence="2 3" key="1">
    <citation type="journal article" date="2018" name="Sci. Rep.">
        <title>Genomic signatures of local adaptation to the degree of environmental predictability in rotifers.</title>
        <authorList>
            <person name="Franch-Gras L."/>
            <person name="Hahn C."/>
            <person name="Garcia-Roger E.M."/>
            <person name="Carmona M.J."/>
            <person name="Serra M."/>
            <person name="Gomez A."/>
        </authorList>
    </citation>
    <scope>NUCLEOTIDE SEQUENCE [LARGE SCALE GENOMIC DNA]</scope>
    <source>
        <strain evidence="2">HYR1</strain>
    </source>
</reference>
<organism evidence="2 3">
    <name type="scientific">Brachionus plicatilis</name>
    <name type="common">Marine rotifer</name>
    <name type="synonym">Brachionus muelleri</name>
    <dbReference type="NCBI Taxonomy" id="10195"/>
    <lineage>
        <taxon>Eukaryota</taxon>
        <taxon>Metazoa</taxon>
        <taxon>Spiralia</taxon>
        <taxon>Gnathifera</taxon>
        <taxon>Rotifera</taxon>
        <taxon>Eurotatoria</taxon>
        <taxon>Monogononta</taxon>
        <taxon>Pseudotrocha</taxon>
        <taxon>Ploima</taxon>
        <taxon>Brachionidae</taxon>
        <taxon>Brachionus</taxon>
    </lineage>
</organism>
<gene>
    <name evidence="2" type="ORF">BpHYR1_010799</name>
</gene>
<proteinExistence type="predicted"/>
<accession>A0A3M7QVH9</accession>
<dbReference type="Proteomes" id="UP000276133">
    <property type="component" value="Unassembled WGS sequence"/>
</dbReference>
<evidence type="ECO:0000256" key="1">
    <source>
        <dbReference type="SAM" id="Phobius"/>
    </source>
</evidence>
<dbReference type="EMBL" id="REGN01004975">
    <property type="protein sequence ID" value="RNA15356.1"/>
    <property type="molecule type" value="Genomic_DNA"/>
</dbReference>
<keyword evidence="3" id="KW-1185">Reference proteome</keyword>
<feature type="transmembrane region" description="Helical" evidence="1">
    <location>
        <begin position="34"/>
        <end position="51"/>
    </location>
</feature>
<sequence length="72" mass="9090">MYRCFYNKHYTFMERLSEEYKISDQFLRMAKMKILLIDLYVHPLYSFLISIENFIMRLKFLIINWHQNDRCI</sequence>
<protein>
    <submittedName>
        <fullName evidence="2">Uncharacterized protein</fullName>
    </submittedName>
</protein>
<evidence type="ECO:0000313" key="3">
    <source>
        <dbReference type="Proteomes" id="UP000276133"/>
    </source>
</evidence>
<keyword evidence="1" id="KW-0472">Membrane</keyword>
<comment type="caution">
    <text evidence="2">The sequence shown here is derived from an EMBL/GenBank/DDBJ whole genome shotgun (WGS) entry which is preliminary data.</text>
</comment>
<dbReference type="AlphaFoldDB" id="A0A3M7QVH9"/>